<dbReference type="KEGG" id="sale:EPH95_05980"/>
<dbReference type="InterPro" id="IPR045628">
    <property type="entry name" value="Lhr_WH_dom"/>
</dbReference>
<sequence>MVLTTFESLAPFIKKKIWEQQWKHFTPVQEKAIPAILNTDKDVIISSATASGKTEAAFLPILSEVVDTAPDKLKILYISPLKALINDQFERITDICESSYIPIHRWHGDVSASKKKAMLKQPAGILQITPESMESLFINRTNELANIFHDVEFVIIDEIHAFINEARGVHLRSLLSRMEAYTTHRPRIIGLSATIDNFDLVKQWTRPENKKQVEVIKSEGEEKKLLYHLLHVQQDGPKKPVDLLQDMRELTRNQKALIFCNNRGSVEEITYFLNRLAKRENHPESYFAHHSSIDKSEREFVEKSVAATKMPKSIVATSSLELGIDIGSIDLVIQLDNTFSVSSLKQRLGRSGRKADSHQMLQLYTTDEDSLLQSLAVMELNLEGWIEPTEGYALPYDILFQQIISICAETNGITKENVIMTIIRNQIFLTLDREQVKKLLEKMIEDNILEQIRGTHELIVGLEGERILRGRDFYGVFMSVQEFEVLHGSQNIGTLDQSQNFTAGDNFILSGKLWTITEINEDTNKIHVTPAVDGNPPRYSSGGGKMHPKIGEKMSTILYGKDTFAYLDQNAQATLDDQRHMYHEVKLSAYQRPLWIYENGWVLDTFSGTKITRTLAWMMKTVGAGVTRVGDYKIEGASPADIEDKWQELKEVEWKAYDLFAVTNYRESFMSKYSRYLPGSLYHHMHEAHEVDLAGALNFLQIMEIKIIQQTMEEEEANR</sequence>
<feature type="domain" description="Helicase ATP-binding" evidence="3">
    <location>
        <begin position="34"/>
        <end position="213"/>
    </location>
</feature>
<keyword evidence="5" id="KW-0378">Hydrolase</keyword>
<organism evidence="5 6">
    <name type="scientific">Salicibibacter halophilus</name>
    <dbReference type="NCBI Taxonomy" id="2502791"/>
    <lineage>
        <taxon>Bacteria</taxon>
        <taxon>Bacillati</taxon>
        <taxon>Bacillota</taxon>
        <taxon>Bacilli</taxon>
        <taxon>Bacillales</taxon>
        <taxon>Bacillaceae</taxon>
        <taxon>Salicibibacter</taxon>
    </lineage>
</organism>
<dbReference type="GO" id="GO:0005524">
    <property type="term" value="F:ATP binding"/>
    <property type="evidence" value="ECO:0007669"/>
    <property type="project" value="UniProtKB-KW"/>
</dbReference>
<dbReference type="InterPro" id="IPR001650">
    <property type="entry name" value="Helicase_C-like"/>
</dbReference>
<dbReference type="GO" id="GO:0004386">
    <property type="term" value="F:helicase activity"/>
    <property type="evidence" value="ECO:0007669"/>
    <property type="project" value="UniProtKB-KW"/>
</dbReference>
<dbReference type="GO" id="GO:0003677">
    <property type="term" value="F:DNA binding"/>
    <property type="evidence" value="ECO:0007669"/>
    <property type="project" value="TreeGrafter"/>
</dbReference>
<dbReference type="PROSITE" id="PS51192">
    <property type="entry name" value="HELICASE_ATP_BIND_1"/>
    <property type="match status" value="1"/>
</dbReference>
<dbReference type="InterPro" id="IPR027417">
    <property type="entry name" value="P-loop_NTPase"/>
</dbReference>
<dbReference type="InterPro" id="IPR052511">
    <property type="entry name" value="ATP-dep_Helicase"/>
</dbReference>
<evidence type="ECO:0000259" key="3">
    <source>
        <dbReference type="PROSITE" id="PS51192"/>
    </source>
</evidence>
<dbReference type="Pfam" id="PF00271">
    <property type="entry name" value="Helicase_C"/>
    <property type="match status" value="1"/>
</dbReference>
<dbReference type="Proteomes" id="UP000319756">
    <property type="component" value="Chromosome"/>
</dbReference>
<dbReference type="InterPro" id="IPR014001">
    <property type="entry name" value="Helicase_ATP-bd"/>
</dbReference>
<evidence type="ECO:0000313" key="6">
    <source>
        <dbReference type="Proteomes" id="UP000319756"/>
    </source>
</evidence>
<evidence type="ECO:0000259" key="4">
    <source>
        <dbReference type="PROSITE" id="PS51194"/>
    </source>
</evidence>
<dbReference type="GO" id="GO:0016887">
    <property type="term" value="F:ATP hydrolysis activity"/>
    <property type="evidence" value="ECO:0007669"/>
    <property type="project" value="TreeGrafter"/>
</dbReference>
<keyword evidence="1" id="KW-0547">Nucleotide-binding</keyword>
<dbReference type="PANTHER" id="PTHR47962:SF5">
    <property type="entry name" value="ATP-DEPENDENT HELICASE LHR-RELATED"/>
    <property type="match status" value="1"/>
</dbReference>
<dbReference type="Pfam" id="PF19306">
    <property type="entry name" value="WHD_Lhr"/>
    <property type="match status" value="1"/>
</dbReference>
<dbReference type="SUPFAM" id="SSF52540">
    <property type="entry name" value="P-loop containing nucleoside triphosphate hydrolases"/>
    <property type="match status" value="1"/>
</dbReference>
<dbReference type="SMART" id="SM00487">
    <property type="entry name" value="DEXDc"/>
    <property type="match status" value="1"/>
</dbReference>
<evidence type="ECO:0000256" key="1">
    <source>
        <dbReference type="ARBA" id="ARBA00022741"/>
    </source>
</evidence>
<keyword evidence="5" id="KW-0347">Helicase</keyword>
<gene>
    <name evidence="5" type="ORF">EPH95_05980</name>
</gene>
<evidence type="ECO:0000313" key="5">
    <source>
        <dbReference type="EMBL" id="QDI90782.1"/>
    </source>
</evidence>
<dbReference type="EMBL" id="CP035485">
    <property type="protein sequence ID" value="QDI90782.1"/>
    <property type="molecule type" value="Genomic_DNA"/>
</dbReference>
<keyword evidence="6" id="KW-1185">Reference proteome</keyword>
<dbReference type="PANTHER" id="PTHR47962">
    <property type="entry name" value="ATP-DEPENDENT HELICASE LHR-RELATED-RELATED"/>
    <property type="match status" value="1"/>
</dbReference>
<feature type="domain" description="Helicase C-terminal" evidence="4">
    <location>
        <begin position="242"/>
        <end position="393"/>
    </location>
</feature>
<accession>A0A514LFY8</accession>
<dbReference type="AlphaFoldDB" id="A0A514LFY8"/>
<dbReference type="Gene3D" id="3.40.50.300">
    <property type="entry name" value="P-loop containing nucleotide triphosphate hydrolases"/>
    <property type="match status" value="2"/>
</dbReference>
<dbReference type="PROSITE" id="PS51194">
    <property type="entry name" value="HELICASE_CTER"/>
    <property type="match status" value="1"/>
</dbReference>
<dbReference type="SMART" id="SM00490">
    <property type="entry name" value="HELICc"/>
    <property type="match status" value="1"/>
</dbReference>
<dbReference type="InterPro" id="IPR011545">
    <property type="entry name" value="DEAD/DEAH_box_helicase_dom"/>
</dbReference>
<proteinExistence type="predicted"/>
<name>A0A514LFY8_9BACI</name>
<evidence type="ECO:0000256" key="2">
    <source>
        <dbReference type="ARBA" id="ARBA00022840"/>
    </source>
</evidence>
<reference evidence="6" key="1">
    <citation type="submission" date="2019-01" db="EMBL/GenBank/DDBJ databases">
        <title>Genomic analysis of Salicibibacter sp. NKC3-5.</title>
        <authorList>
            <person name="Oh Y.J."/>
        </authorList>
    </citation>
    <scope>NUCLEOTIDE SEQUENCE [LARGE SCALE GENOMIC DNA]</scope>
    <source>
        <strain evidence="6">NKC3-5</strain>
    </source>
</reference>
<keyword evidence="2" id="KW-0067">ATP-binding</keyword>
<dbReference type="Pfam" id="PF00270">
    <property type="entry name" value="DEAD"/>
    <property type="match status" value="1"/>
</dbReference>
<protein>
    <submittedName>
        <fullName evidence="5">DEAD/DEAH box helicase</fullName>
    </submittedName>
</protein>
<dbReference type="OrthoDB" id="9774462at2"/>